<dbReference type="PROSITE" id="PS50082">
    <property type="entry name" value="WD_REPEATS_2"/>
    <property type="match status" value="1"/>
</dbReference>
<protein>
    <submittedName>
        <fullName evidence="6">WD40 repeat-like protein</fullName>
    </submittedName>
</protein>
<evidence type="ECO:0000313" key="6">
    <source>
        <dbReference type="EMBL" id="KAF2014621.1"/>
    </source>
</evidence>
<sequence length="668" mass="71837">MNFEDDDDNGAGSPDTSSENEHEDEVMEDADDADNDPDGDQDVDDGDGDGDDGDNDDDDGDGDNDDDDQDEPESPSQRPRGSLPNGGTPGPSRSNTNPTVTLTSPSPRTASVSHVGGLPFRPSIRPEAFTAPVYDIVPTIAAPHSTSINAITSTPDMRWVFSGGADGYIRKFNWVDTANGKLALTVAQRHPFVDSVTKAGVLLSYWENEDDRATDYSSSLSPVYSLAVHHQSLWLLSGLESGGINLQSVRHEEGKRITTLRQHTSAVSVLTLSQDEQSVLSGSWDKTIIDWDLHTGQVKRKFETSGSQISAIEQRPLSTLPIPQDTDTMPQSNGTFSSNNGARPQPNGVSNGISAQRTNQPSTEINNDDAPGSPENDSLFGDNNSLFGDDKDPSGAPSALAPFGDDDEDEFSRAIANGIQQADEDGQPDLDMMDIGGPVQAPEAEKPAEPTSESAPQPTEPVVNGVTDDDAPVVVNGLPHAEEIVTTQNGAKAEQPDSSETTFVDASIDGTLRIWDRRQQNPVARITPTRNTPPWCMNACWSPDGNFIYAGRRNGTVEEYSLHKGLREPRRTFKFPSVSGAVSAVRAMPNAKHLVCASFDILRLYDLREQETTKAAVPYLIVPGHRTGVISQLYLDPTCSFMISTGGNRGWEGATTEVLLGYEIGIGS</sequence>
<dbReference type="PANTHER" id="PTHR19848">
    <property type="entry name" value="WD40 REPEAT PROTEIN"/>
    <property type="match status" value="1"/>
</dbReference>
<keyword evidence="7" id="KW-1185">Reference proteome</keyword>
<feature type="repeat" description="WD" evidence="3">
    <location>
        <begin position="260"/>
        <end position="301"/>
    </location>
</feature>
<dbReference type="EMBL" id="ML978070">
    <property type="protein sequence ID" value="KAF2014621.1"/>
    <property type="molecule type" value="Genomic_DNA"/>
</dbReference>
<reference evidence="6" key="1">
    <citation type="journal article" date="2020" name="Stud. Mycol.">
        <title>101 Dothideomycetes genomes: a test case for predicting lifestyles and emergence of pathogens.</title>
        <authorList>
            <person name="Haridas S."/>
            <person name="Albert R."/>
            <person name="Binder M."/>
            <person name="Bloem J."/>
            <person name="Labutti K."/>
            <person name="Salamov A."/>
            <person name="Andreopoulos B."/>
            <person name="Baker S."/>
            <person name="Barry K."/>
            <person name="Bills G."/>
            <person name="Bluhm B."/>
            <person name="Cannon C."/>
            <person name="Castanera R."/>
            <person name="Culley D."/>
            <person name="Daum C."/>
            <person name="Ezra D."/>
            <person name="Gonzalez J."/>
            <person name="Henrissat B."/>
            <person name="Kuo A."/>
            <person name="Liang C."/>
            <person name="Lipzen A."/>
            <person name="Lutzoni F."/>
            <person name="Magnuson J."/>
            <person name="Mondo S."/>
            <person name="Nolan M."/>
            <person name="Ohm R."/>
            <person name="Pangilinan J."/>
            <person name="Park H.-J."/>
            <person name="Ramirez L."/>
            <person name="Alfaro M."/>
            <person name="Sun H."/>
            <person name="Tritt A."/>
            <person name="Yoshinaga Y."/>
            <person name="Zwiers L.-H."/>
            <person name="Turgeon B."/>
            <person name="Goodwin S."/>
            <person name="Spatafora J."/>
            <person name="Crous P."/>
            <person name="Grigoriev I."/>
        </authorList>
    </citation>
    <scope>NUCLEOTIDE SEQUENCE</scope>
    <source>
        <strain evidence="6">CBS 175.79</strain>
    </source>
</reference>
<dbReference type="SMART" id="SM00320">
    <property type="entry name" value="WD40"/>
    <property type="match status" value="5"/>
</dbReference>
<feature type="domain" description="Transcription factor spt8 beta-propeller" evidence="5">
    <location>
        <begin position="134"/>
        <end position="325"/>
    </location>
</feature>
<dbReference type="PANTHER" id="PTHR19848:SF8">
    <property type="entry name" value="F-BOX AND WD REPEAT DOMAIN CONTAINING 7"/>
    <property type="match status" value="1"/>
</dbReference>
<name>A0A6A5XPC9_9PLEO</name>
<dbReference type="SUPFAM" id="SSF50978">
    <property type="entry name" value="WD40 repeat-like"/>
    <property type="match status" value="1"/>
</dbReference>
<feature type="compositionally biased region" description="Acidic residues" evidence="4">
    <location>
        <begin position="21"/>
        <end position="73"/>
    </location>
</feature>
<dbReference type="InterPro" id="IPR036322">
    <property type="entry name" value="WD40_repeat_dom_sf"/>
</dbReference>
<evidence type="ECO:0000256" key="4">
    <source>
        <dbReference type="SAM" id="MobiDB-lite"/>
    </source>
</evidence>
<dbReference type="GeneID" id="54285676"/>
<dbReference type="InterPro" id="IPR015943">
    <property type="entry name" value="WD40/YVTN_repeat-like_dom_sf"/>
</dbReference>
<feature type="region of interest" description="Disordered" evidence="4">
    <location>
        <begin position="421"/>
        <end position="465"/>
    </location>
</feature>
<dbReference type="PROSITE" id="PS50294">
    <property type="entry name" value="WD_REPEATS_REGION"/>
    <property type="match status" value="1"/>
</dbReference>
<proteinExistence type="predicted"/>
<evidence type="ECO:0000256" key="3">
    <source>
        <dbReference type="PROSITE-ProRule" id="PRU00221"/>
    </source>
</evidence>
<dbReference type="Pfam" id="PF23798">
    <property type="entry name" value="Beta-prop_SPT8"/>
    <property type="match status" value="2"/>
</dbReference>
<dbReference type="AlphaFoldDB" id="A0A6A5XPC9"/>
<feature type="compositionally biased region" description="Polar residues" evidence="4">
    <location>
        <begin position="91"/>
        <end position="112"/>
    </location>
</feature>
<feature type="domain" description="Transcription factor spt8 beta-propeller" evidence="5">
    <location>
        <begin position="500"/>
        <end position="664"/>
    </location>
</feature>
<dbReference type="InterPro" id="IPR057544">
    <property type="entry name" value="Beta-prop_SPT8"/>
</dbReference>
<feature type="compositionally biased region" description="Polar residues" evidence="4">
    <location>
        <begin position="325"/>
        <end position="365"/>
    </location>
</feature>
<evidence type="ECO:0000313" key="7">
    <source>
        <dbReference type="Proteomes" id="UP000799778"/>
    </source>
</evidence>
<dbReference type="InterPro" id="IPR001680">
    <property type="entry name" value="WD40_rpt"/>
</dbReference>
<evidence type="ECO:0000256" key="1">
    <source>
        <dbReference type="ARBA" id="ARBA00022574"/>
    </source>
</evidence>
<feature type="region of interest" description="Disordered" evidence="4">
    <location>
        <begin position="1"/>
        <end position="114"/>
    </location>
</feature>
<dbReference type="Gene3D" id="2.130.10.10">
    <property type="entry name" value="YVTN repeat-like/Quinoprotein amine dehydrogenase"/>
    <property type="match status" value="2"/>
</dbReference>
<feature type="region of interest" description="Disordered" evidence="4">
    <location>
        <begin position="304"/>
        <end position="408"/>
    </location>
</feature>
<dbReference type="FunFam" id="2.130.10.10:FF:000789">
    <property type="entry name" value="Transcription factor (SPT8), putative"/>
    <property type="match status" value="1"/>
</dbReference>
<feature type="compositionally biased region" description="Acidic residues" evidence="4">
    <location>
        <begin position="422"/>
        <end position="432"/>
    </location>
</feature>
<dbReference type="RefSeq" id="XP_033382960.1">
    <property type="nucleotide sequence ID" value="XM_033528279.1"/>
</dbReference>
<evidence type="ECO:0000259" key="5">
    <source>
        <dbReference type="Pfam" id="PF23798"/>
    </source>
</evidence>
<keyword evidence="2" id="KW-0677">Repeat</keyword>
<evidence type="ECO:0000256" key="2">
    <source>
        <dbReference type="ARBA" id="ARBA00022737"/>
    </source>
</evidence>
<accession>A0A6A5XPC9</accession>
<dbReference type="Proteomes" id="UP000799778">
    <property type="component" value="Unassembled WGS sequence"/>
</dbReference>
<dbReference type="OrthoDB" id="10260946at2759"/>
<gene>
    <name evidence="6" type="ORF">BU24DRAFT_423535</name>
</gene>
<organism evidence="6 7">
    <name type="scientific">Aaosphaeria arxii CBS 175.79</name>
    <dbReference type="NCBI Taxonomy" id="1450172"/>
    <lineage>
        <taxon>Eukaryota</taxon>
        <taxon>Fungi</taxon>
        <taxon>Dikarya</taxon>
        <taxon>Ascomycota</taxon>
        <taxon>Pezizomycotina</taxon>
        <taxon>Dothideomycetes</taxon>
        <taxon>Pleosporomycetidae</taxon>
        <taxon>Pleosporales</taxon>
        <taxon>Pleosporales incertae sedis</taxon>
        <taxon>Aaosphaeria</taxon>
    </lineage>
</organism>
<keyword evidence="1 3" id="KW-0853">WD repeat</keyword>